<name>A0AAF0BM96_9PROT</name>
<accession>A0AAF0BM96</accession>
<sequence>MTTNEELFTELGIGTRLRRLIDRMSPDVERLYAESGLTFKASWFYVIYALAERGPMPMGEIGALAGFTHSAVSQTVKKLMSLGLIDTETADDARQKLVRLTTKGEALVAKSRPMWDAVEAAVKDVIAETGFDFLGAVTAMEAALKSKGLHARISEKLADAAPPAFEIVPYDVAYRQAFYDLNAEWVSKWFVMEPVDEAVLSDPEGTILSKGGEVFFAVVGGKALGTVALKPMPKETYGEGAFELTKLGVSPEYRGGGMGKALCEETIRRFTARGGRLLFLETNTVLQPAIRLYEKLDFVAMAPMIPSPYERANYYMEWRGSPAFRGEKAA</sequence>
<dbReference type="Pfam" id="PF00583">
    <property type="entry name" value="Acetyltransf_1"/>
    <property type="match status" value="1"/>
</dbReference>
<evidence type="ECO:0000256" key="1">
    <source>
        <dbReference type="ARBA" id="ARBA00022679"/>
    </source>
</evidence>
<dbReference type="PROSITE" id="PS51186">
    <property type="entry name" value="GNAT"/>
    <property type="match status" value="1"/>
</dbReference>
<dbReference type="SUPFAM" id="SSF55729">
    <property type="entry name" value="Acyl-CoA N-acyltransferases (Nat)"/>
    <property type="match status" value="1"/>
</dbReference>
<dbReference type="PANTHER" id="PTHR13947:SF37">
    <property type="entry name" value="LD18367P"/>
    <property type="match status" value="1"/>
</dbReference>
<dbReference type="GO" id="GO:0008080">
    <property type="term" value="F:N-acetyltransferase activity"/>
    <property type="evidence" value="ECO:0007669"/>
    <property type="project" value="InterPro"/>
</dbReference>
<dbReference type="CDD" id="cd04301">
    <property type="entry name" value="NAT_SF"/>
    <property type="match status" value="1"/>
</dbReference>
<keyword evidence="1" id="KW-0808">Transferase</keyword>
<dbReference type="EMBL" id="CP116805">
    <property type="protein sequence ID" value="WCL54226.1"/>
    <property type="molecule type" value="Genomic_DNA"/>
</dbReference>
<dbReference type="Pfam" id="PF12802">
    <property type="entry name" value="MarR_2"/>
    <property type="match status" value="1"/>
</dbReference>
<evidence type="ECO:0000313" key="4">
    <source>
        <dbReference type="Proteomes" id="UP001217500"/>
    </source>
</evidence>
<dbReference type="KEGG" id="gso:PH603_00445"/>
<dbReference type="Proteomes" id="UP001217500">
    <property type="component" value="Chromosome"/>
</dbReference>
<dbReference type="Gene3D" id="3.40.630.30">
    <property type="match status" value="1"/>
</dbReference>
<evidence type="ECO:0000313" key="3">
    <source>
        <dbReference type="EMBL" id="WCL54226.1"/>
    </source>
</evidence>
<dbReference type="GO" id="GO:0003700">
    <property type="term" value="F:DNA-binding transcription factor activity"/>
    <property type="evidence" value="ECO:0007669"/>
    <property type="project" value="InterPro"/>
</dbReference>
<dbReference type="RefSeq" id="WP_289503945.1">
    <property type="nucleotide sequence ID" value="NZ_CP116805.1"/>
</dbReference>
<dbReference type="InterPro" id="IPR036390">
    <property type="entry name" value="WH_DNA-bd_sf"/>
</dbReference>
<gene>
    <name evidence="3" type="ORF">PH603_00445</name>
</gene>
<dbReference type="Gene3D" id="1.10.10.10">
    <property type="entry name" value="Winged helix-like DNA-binding domain superfamily/Winged helix DNA-binding domain"/>
    <property type="match status" value="1"/>
</dbReference>
<dbReference type="SMART" id="SM00347">
    <property type="entry name" value="HTH_MARR"/>
    <property type="match status" value="1"/>
</dbReference>
<dbReference type="SUPFAM" id="SSF46785">
    <property type="entry name" value="Winged helix' DNA-binding domain"/>
    <property type="match status" value="1"/>
</dbReference>
<dbReference type="InterPro" id="IPR000182">
    <property type="entry name" value="GNAT_dom"/>
</dbReference>
<protein>
    <submittedName>
        <fullName evidence="3">Helix-turn-helix domain-containing GNAT family N-acetyltransferase</fullName>
    </submittedName>
</protein>
<feature type="domain" description="N-acetyltransferase" evidence="2">
    <location>
        <begin position="165"/>
        <end position="321"/>
    </location>
</feature>
<keyword evidence="4" id="KW-1185">Reference proteome</keyword>
<proteinExistence type="predicted"/>
<dbReference type="InterPro" id="IPR050769">
    <property type="entry name" value="NAT_camello-type"/>
</dbReference>
<dbReference type="PANTHER" id="PTHR13947">
    <property type="entry name" value="GNAT FAMILY N-ACETYLTRANSFERASE"/>
    <property type="match status" value="1"/>
</dbReference>
<dbReference type="InterPro" id="IPR036388">
    <property type="entry name" value="WH-like_DNA-bd_sf"/>
</dbReference>
<dbReference type="AlphaFoldDB" id="A0AAF0BM96"/>
<dbReference type="CDD" id="cd00090">
    <property type="entry name" value="HTH_ARSR"/>
    <property type="match status" value="1"/>
</dbReference>
<dbReference type="InterPro" id="IPR016181">
    <property type="entry name" value="Acyl_CoA_acyltransferase"/>
</dbReference>
<evidence type="ECO:0000259" key="2">
    <source>
        <dbReference type="PROSITE" id="PS51186"/>
    </source>
</evidence>
<organism evidence="3 4">
    <name type="scientific">Gimibacter soli</name>
    <dbReference type="NCBI Taxonomy" id="3024400"/>
    <lineage>
        <taxon>Bacteria</taxon>
        <taxon>Pseudomonadati</taxon>
        <taxon>Pseudomonadota</taxon>
        <taxon>Alphaproteobacteria</taxon>
        <taxon>Kordiimonadales</taxon>
        <taxon>Temperatibacteraceae</taxon>
        <taxon>Gimibacter</taxon>
    </lineage>
</organism>
<dbReference type="InterPro" id="IPR011991">
    <property type="entry name" value="ArsR-like_HTH"/>
</dbReference>
<reference evidence="3" key="1">
    <citation type="submission" date="2023-01" db="EMBL/GenBank/DDBJ databases">
        <title>The genome sequence of Kordiimonadaceae bacterium 6D33.</title>
        <authorList>
            <person name="Liu Y."/>
        </authorList>
    </citation>
    <scope>NUCLEOTIDE SEQUENCE</scope>
    <source>
        <strain evidence="3">6D33</strain>
    </source>
</reference>
<dbReference type="InterPro" id="IPR000835">
    <property type="entry name" value="HTH_MarR-typ"/>
</dbReference>